<proteinExistence type="predicted"/>
<dbReference type="AlphaFoldDB" id="A0A420H6Y1"/>
<gene>
    <name evidence="2" type="ORF">OnM2_107031</name>
</gene>
<comment type="caution">
    <text evidence="2">The sequence shown here is derived from an EMBL/GenBank/DDBJ whole genome shotgun (WGS) entry which is preliminary data.</text>
</comment>
<dbReference type="EMBL" id="MCFK01010778">
    <property type="protein sequence ID" value="RKF53198.1"/>
    <property type="molecule type" value="Genomic_DNA"/>
</dbReference>
<feature type="non-terminal residue" evidence="2">
    <location>
        <position position="96"/>
    </location>
</feature>
<feature type="region of interest" description="Disordered" evidence="1">
    <location>
        <begin position="61"/>
        <end position="96"/>
    </location>
</feature>
<protein>
    <submittedName>
        <fullName evidence="2">Uncharacterized protein</fullName>
    </submittedName>
</protein>
<keyword evidence="3" id="KW-1185">Reference proteome</keyword>
<accession>A0A420H6Y1</accession>
<evidence type="ECO:0000313" key="2">
    <source>
        <dbReference type="EMBL" id="RKF53198.1"/>
    </source>
</evidence>
<evidence type="ECO:0000313" key="3">
    <source>
        <dbReference type="Proteomes" id="UP000286134"/>
    </source>
</evidence>
<feature type="compositionally biased region" description="Polar residues" evidence="1">
    <location>
        <begin position="61"/>
        <end position="70"/>
    </location>
</feature>
<reference evidence="2 3" key="1">
    <citation type="journal article" date="2018" name="BMC Genomics">
        <title>Comparative genome analyses reveal sequence features reflecting distinct modes of host-adaptation between dicot and monocot powdery mildew.</title>
        <authorList>
            <person name="Wu Y."/>
            <person name="Ma X."/>
            <person name="Pan Z."/>
            <person name="Kale S.D."/>
            <person name="Song Y."/>
            <person name="King H."/>
            <person name="Zhang Q."/>
            <person name="Presley C."/>
            <person name="Deng X."/>
            <person name="Wei C.I."/>
            <person name="Xiao S."/>
        </authorList>
    </citation>
    <scope>NUCLEOTIDE SEQUENCE [LARGE SCALE GENOMIC DNA]</scope>
    <source>
        <strain evidence="2">UMSG2</strain>
    </source>
</reference>
<evidence type="ECO:0000256" key="1">
    <source>
        <dbReference type="SAM" id="MobiDB-lite"/>
    </source>
</evidence>
<sequence length="96" mass="11229">MECLEIVIAELQRIQLVLGREHHSEYNLRDQLLNACKGLCAHLRSSIATAIRNEEFLNQTNFSQQENNDQLYADRRFHNGKFRGSPPSRYHDSNEK</sequence>
<dbReference type="Proteomes" id="UP000286134">
    <property type="component" value="Unassembled WGS sequence"/>
</dbReference>
<name>A0A420H6Y1_9PEZI</name>
<organism evidence="2 3">
    <name type="scientific">Erysiphe neolycopersici</name>
    <dbReference type="NCBI Taxonomy" id="212602"/>
    <lineage>
        <taxon>Eukaryota</taxon>
        <taxon>Fungi</taxon>
        <taxon>Dikarya</taxon>
        <taxon>Ascomycota</taxon>
        <taxon>Pezizomycotina</taxon>
        <taxon>Leotiomycetes</taxon>
        <taxon>Erysiphales</taxon>
        <taxon>Erysiphaceae</taxon>
        <taxon>Erysiphe</taxon>
    </lineage>
</organism>